<feature type="compositionally biased region" description="Basic residues" evidence="1">
    <location>
        <begin position="136"/>
        <end position="154"/>
    </location>
</feature>
<keyword evidence="3" id="KW-1185">Reference proteome</keyword>
<feature type="region of interest" description="Disordered" evidence="1">
    <location>
        <begin position="129"/>
        <end position="154"/>
    </location>
</feature>
<dbReference type="EMBL" id="JBBPFD010000016">
    <property type="protein sequence ID" value="KAK7893494.1"/>
    <property type="molecule type" value="Genomic_DNA"/>
</dbReference>
<dbReference type="Proteomes" id="UP001460270">
    <property type="component" value="Unassembled WGS sequence"/>
</dbReference>
<evidence type="ECO:0000313" key="3">
    <source>
        <dbReference type="Proteomes" id="UP001460270"/>
    </source>
</evidence>
<feature type="compositionally biased region" description="Polar residues" evidence="1">
    <location>
        <begin position="1"/>
        <end position="15"/>
    </location>
</feature>
<accession>A0AAW0NJV4</accession>
<feature type="region of interest" description="Disordered" evidence="1">
    <location>
        <begin position="1"/>
        <end position="23"/>
    </location>
</feature>
<comment type="caution">
    <text evidence="2">The sequence shown here is derived from an EMBL/GenBank/DDBJ whole genome shotgun (WGS) entry which is preliminary data.</text>
</comment>
<evidence type="ECO:0000256" key="1">
    <source>
        <dbReference type="SAM" id="MobiDB-lite"/>
    </source>
</evidence>
<dbReference type="AlphaFoldDB" id="A0AAW0NJV4"/>
<sequence length="257" mass="29873">MLQTTQAATCTNGKTQVHGDNEDPRQRWLTQHKEQYLYFYFWEKTRRNKQTTNSTKKKCRCGRKARHERTALDAEHIDQTVLSFQHLAEESSRVQYSREFLLRWKSFSVSNSPDGLFLPGVETSDFLKKDYSAGPRKPRKRGKRGGARQRLRRQSLNRIPLPSMMLINAQSLRGKIDELQAHVRFQHEFRDACLLAITESWLTDGDKDANLAVDDFGEPFRLDRDVDVNSPAEGAKDMERKRARGRVVMVTTTQTRK</sequence>
<reference evidence="3" key="1">
    <citation type="submission" date="2024-04" db="EMBL/GenBank/DDBJ databases">
        <title>Salinicola lusitanus LLJ914,a marine bacterium isolated from the Okinawa Trough.</title>
        <authorList>
            <person name="Li J."/>
        </authorList>
    </citation>
    <scope>NUCLEOTIDE SEQUENCE [LARGE SCALE GENOMIC DNA]</scope>
</reference>
<protein>
    <submittedName>
        <fullName evidence="2">Uncharacterized protein</fullName>
    </submittedName>
</protein>
<organism evidence="2 3">
    <name type="scientific">Mugilogobius chulae</name>
    <name type="common">yellowstripe goby</name>
    <dbReference type="NCBI Taxonomy" id="88201"/>
    <lineage>
        <taxon>Eukaryota</taxon>
        <taxon>Metazoa</taxon>
        <taxon>Chordata</taxon>
        <taxon>Craniata</taxon>
        <taxon>Vertebrata</taxon>
        <taxon>Euteleostomi</taxon>
        <taxon>Actinopterygii</taxon>
        <taxon>Neopterygii</taxon>
        <taxon>Teleostei</taxon>
        <taxon>Neoteleostei</taxon>
        <taxon>Acanthomorphata</taxon>
        <taxon>Gobiaria</taxon>
        <taxon>Gobiiformes</taxon>
        <taxon>Gobioidei</taxon>
        <taxon>Gobiidae</taxon>
        <taxon>Gobionellinae</taxon>
        <taxon>Mugilogobius</taxon>
    </lineage>
</organism>
<gene>
    <name evidence="2" type="ORF">WMY93_022646</name>
</gene>
<name>A0AAW0NJV4_9GOBI</name>
<proteinExistence type="predicted"/>
<evidence type="ECO:0000313" key="2">
    <source>
        <dbReference type="EMBL" id="KAK7893494.1"/>
    </source>
</evidence>